<proteinExistence type="predicted"/>
<evidence type="ECO:0000256" key="3">
    <source>
        <dbReference type="ARBA" id="ARBA00023242"/>
    </source>
</evidence>
<protein>
    <recommendedName>
        <fullName evidence="5">Symplekin/Pta1 N-terminal domain-containing protein</fullName>
    </recommendedName>
</protein>
<evidence type="ECO:0000259" key="5">
    <source>
        <dbReference type="Pfam" id="PF11935"/>
    </source>
</evidence>
<dbReference type="OrthoDB" id="331600at2759"/>
<dbReference type="InterPro" id="IPR032460">
    <property type="entry name" value="Symplekin/Pta1_N"/>
</dbReference>
<reference evidence="6 7" key="1">
    <citation type="submission" date="2019-06" db="EMBL/GenBank/DDBJ databases">
        <title>A chromosomal-level reference genome of Carpinus fangiana (Coryloideae, Betulaceae).</title>
        <authorList>
            <person name="Yang X."/>
            <person name="Wang Z."/>
            <person name="Zhang L."/>
            <person name="Hao G."/>
            <person name="Liu J."/>
            <person name="Yang Y."/>
        </authorList>
    </citation>
    <scope>NUCLEOTIDE SEQUENCE [LARGE SCALE GENOMIC DNA]</scope>
    <source>
        <strain evidence="6">Cfa_2016G</strain>
        <tissue evidence="6">Leaf</tissue>
    </source>
</reference>
<dbReference type="EMBL" id="VIBQ01000016">
    <property type="protein sequence ID" value="KAB8356605.1"/>
    <property type="molecule type" value="Genomic_DNA"/>
</dbReference>
<keyword evidence="7" id="KW-1185">Reference proteome</keyword>
<sequence>MAANDSSESTISRLEGARKLALSDSVHYPAIVQGVAPIIGQGAALDLRRWGADFLAETYASPAFAVEEKVKLSFAALPILKAYLEADDQDDAVVKSSVQAATSMYPLVFRHTIYTPTDITTWQNMAAIKSSILRRMDSAAPGVKLCCTKFIQRVIQMQTPGVISDPRRPDQNEISLSLVPRDHPLIPPSTLEAEALGLLDRLLDVFQNPAGDALQVTATLNSVGVLVRTRASIANRILNTILSFDPFRLAYSGTMDAKTKVMVKSMERTLKAFLINLNKRNPTNPMAGRIQGHLDRLAQMHNDAFDTTGRKRAAPLEPPDGLDPSKRQRLAIDAFGAPALPPGPVSMAQLFTLTADDTTKGFNVQTIPFNMVNRIVVPLLVSVNQDQLTNAVSIVKQRLQDLSGSSSATAIAQALTGAGQGLDNGTNAASDQLMNRMEAGPVATDRPPEVPTGPFIIPQPPPMEDYEVTDFGKEMVLRIFGMVETSGETALFKMPTKGFNRVAGSNYDRDGWVTIAVRLATRTTTGLEASGVKEEDGSSGGPAFSLATEIRNVLHQYVLSDFRRRIGVAISWLNEEWYNDRMRSRSDADAAGSYDGLVLRLLDGMLPYLDAKDKVLIRFLSEVPAVGPALLERVKRLAVDPERVALAVNAIHYLVLFRPPVREICIDALEDLWHNYEDARGASAKVLAKWRPEVLGEAAPQAKVEEAKPEVAAKMEVAA</sequence>
<evidence type="ECO:0000313" key="7">
    <source>
        <dbReference type="Proteomes" id="UP000327013"/>
    </source>
</evidence>
<dbReference type="PANTHER" id="PTHR15245:SF20">
    <property type="entry name" value="SYMPLEKIN"/>
    <property type="match status" value="1"/>
</dbReference>
<keyword evidence="3" id="KW-0539">Nucleus</keyword>
<dbReference type="Proteomes" id="UP000327013">
    <property type="component" value="Unassembled WGS sequence"/>
</dbReference>
<evidence type="ECO:0000313" key="6">
    <source>
        <dbReference type="EMBL" id="KAB8356605.1"/>
    </source>
</evidence>
<dbReference type="PANTHER" id="PTHR15245">
    <property type="entry name" value="SYMPLEKIN-RELATED"/>
    <property type="match status" value="1"/>
</dbReference>
<name>A0A5N6KXN6_9ROSI</name>
<dbReference type="InterPro" id="IPR021850">
    <property type="entry name" value="Symplekin/Pta1"/>
</dbReference>
<gene>
    <name evidence="6" type="ORF">FH972_024187</name>
</gene>
<comment type="subcellular location">
    <subcellularLocation>
        <location evidence="1">Nucleus</location>
    </subcellularLocation>
</comment>
<dbReference type="GO" id="GO:0005847">
    <property type="term" value="C:mRNA cleavage and polyadenylation specificity factor complex"/>
    <property type="evidence" value="ECO:0007669"/>
    <property type="project" value="TreeGrafter"/>
</dbReference>
<accession>A0A5N6KXN6</accession>
<evidence type="ECO:0000256" key="2">
    <source>
        <dbReference type="ARBA" id="ARBA00022664"/>
    </source>
</evidence>
<evidence type="ECO:0000256" key="1">
    <source>
        <dbReference type="ARBA" id="ARBA00004123"/>
    </source>
</evidence>
<organism evidence="6 7">
    <name type="scientific">Carpinus fangiana</name>
    <dbReference type="NCBI Taxonomy" id="176857"/>
    <lineage>
        <taxon>Eukaryota</taxon>
        <taxon>Viridiplantae</taxon>
        <taxon>Streptophyta</taxon>
        <taxon>Embryophyta</taxon>
        <taxon>Tracheophyta</taxon>
        <taxon>Spermatophyta</taxon>
        <taxon>Magnoliopsida</taxon>
        <taxon>eudicotyledons</taxon>
        <taxon>Gunneridae</taxon>
        <taxon>Pentapetalae</taxon>
        <taxon>rosids</taxon>
        <taxon>fabids</taxon>
        <taxon>Fagales</taxon>
        <taxon>Betulaceae</taxon>
        <taxon>Carpinus</taxon>
    </lineage>
</organism>
<feature type="domain" description="Symplekin/Pta1 N-terminal" evidence="5">
    <location>
        <begin position="91"/>
        <end position="309"/>
    </location>
</feature>
<dbReference type="InterPro" id="IPR011989">
    <property type="entry name" value="ARM-like"/>
</dbReference>
<dbReference type="Pfam" id="PF11935">
    <property type="entry name" value="SYMPK_PTA1_N"/>
    <property type="match status" value="1"/>
</dbReference>
<dbReference type="GO" id="GO:0006397">
    <property type="term" value="P:mRNA processing"/>
    <property type="evidence" value="ECO:0007669"/>
    <property type="project" value="UniProtKB-KW"/>
</dbReference>
<evidence type="ECO:0000256" key="4">
    <source>
        <dbReference type="SAM" id="MobiDB-lite"/>
    </source>
</evidence>
<keyword evidence="2" id="KW-0507">mRNA processing</keyword>
<dbReference type="AlphaFoldDB" id="A0A5N6KXN6"/>
<comment type="caution">
    <text evidence="6">The sequence shown here is derived from an EMBL/GenBank/DDBJ whole genome shotgun (WGS) entry which is preliminary data.</text>
</comment>
<dbReference type="Gene3D" id="1.25.10.10">
    <property type="entry name" value="Leucine-rich Repeat Variant"/>
    <property type="match status" value="1"/>
</dbReference>
<feature type="region of interest" description="Disordered" evidence="4">
    <location>
        <begin position="442"/>
        <end position="462"/>
    </location>
</feature>